<keyword evidence="1" id="KW-1133">Transmembrane helix</keyword>
<dbReference type="RefSeq" id="YP_010652221.1">
    <property type="nucleotide sequence ID" value="NC_070785.1"/>
</dbReference>
<reference evidence="2 3" key="1">
    <citation type="submission" date="2020-02" db="EMBL/GenBank/DDBJ databases">
        <authorList>
            <person name="Bullock J.N."/>
            <person name="Barnes M.L."/>
            <person name="Kankolongo K.M."/>
            <person name="Dejene B.A."/>
            <person name="Lindsay P.E."/>
            <person name="Bhuiyan S."/>
            <person name="Nayek S."/>
            <person name="Hughes L.E."/>
            <person name="Garlena R.A."/>
            <person name="Russell D.A."/>
            <person name="Pope W.H."/>
            <person name="Jacobs-Sera D."/>
            <person name="Hatfull G.F."/>
        </authorList>
    </citation>
    <scope>NUCLEOTIDE SEQUENCE [LARGE SCALE GENOMIC DNA]</scope>
</reference>
<gene>
    <name evidence="2" type="primary">168</name>
    <name evidence="2" type="ORF">SEA_WAKANDA_168</name>
</gene>
<dbReference type="GeneID" id="77928004"/>
<dbReference type="EMBL" id="MT024865">
    <property type="protein sequence ID" value="QIN94130.1"/>
    <property type="molecule type" value="Genomic_DNA"/>
</dbReference>
<proteinExistence type="predicted"/>
<feature type="transmembrane region" description="Helical" evidence="1">
    <location>
        <begin position="6"/>
        <end position="30"/>
    </location>
</feature>
<sequence length="59" mass="6840">MKTRDAGIILVWFMGVALIALMGTVMMTNIKDSNRLYQQRYELCIKSDKQWLDGNCINK</sequence>
<accession>A0A6G8R1P9</accession>
<dbReference type="Proteomes" id="UP000501266">
    <property type="component" value="Segment"/>
</dbReference>
<keyword evidence="1" id="KW-0472">Membrane</keyword>
<keyword evidence="3" id="KW-1185">Reference proteome</keyword>
<evidence type="ECO:0000256" key="1">
    <source>
        <dbReference type="SAM" id="Phobius"/>
    </source>
</evidence>
<evidence type="ECO:0000313" key="2">
    <source>
        <dbReference type="EMBL" id="QIN94130.1"/>
    </source>
</evidence>
<protein>
    <submittedName>
        <fullName evidence="2">Uncharacterized protein</fullName>
    </submittedName>
</protein>
<keyword evidence="1" id="KW-0812">Transmembrane</keyword>
<evidence type="ECO:0000313" key="3">
    <source>
        <dbReference type="Proteomes" id="UP000501266"/>
    </source>
</evidence>
<dbReference type="KEGG" id="vg:77928004"/>
<name>A0A6G8R1P9_9CAUD</name>
<organism evidence="2 3">
    <name type="scientific">Streptomyces phage Wakanda</name>
    <dbReference type="NCBI Taxonomy" id="2713267"/>
    <lineage>
        <taxon>Viruses</taxon>
        <taxon>Duplodnaviria</taxon>
        <taxon>Heunggongvirae</taxon>
        <taxon>Uroviricota</taxon>
        <taxon>Caudoviricetes</taxon>
        <taxon>Stanwilliamsviridae</taxon>
        <taxon>Loccivirinae</taxon>
        <taxon>Wakandavirus</taxon>
        <taxon>Wakandavirus wakanda</taxon>
    </lineage>
</organism>